<dbReference type="PANTHER" id="PTHR42951">
    <property type="entry name" value="METALLO-BETA-LACTAMASE DOMAIN-CONTAINING"/>
    <property type="match status" value="1"/>
</dbReference>
<gene>
    <name evidence="2" type="ORF">B0W44_08420</name>
</gene>
<dbReference type="Gene3D" id="3.60.15.10">
    <property type="entry name" value="Ribonuclease Z/Hydroxyacylglutathione hydrolase-like"/>
    <property type="match status" value="1"/>
</dbReference>
<dbReference type="AlphaFoldDB" id="A0A1U9K715"/>
<dbReference type="GO" id="GO:0016787">
    <property type="term" value="F:hydrolase activity"/>
    <property type="evidence" value="ECO:0007669"/>
    <property type="project" value="UniProtKB-KW"/>
</dbReference>
<dbReference type="InterPro" id="IPR050855">
    <property type="entry name" value="NDM-1-like"/>
</dbReference>
<name>A0A1U9K715_9BACL</name>
<protein>
    <submittedName>
        <fullName evidence="2">MBL fold metallo-hydrolase</fullName>
    </submittedName>
</protein>
<evidence type="ECO:0000259" key="1">
    <source>
        <dbReference type="SMART" id="SM00849"/>
    </source>
</evidence>
<dbReference type="OrthoDB" id="333278at2"/>
<accession>A0A1U9K715</accession>
<evidence type="ECO:0000313" key="2">
    <source>
        <dbReference type="EMBL" id="AQS55810.1"/>
    </source>
</evidence>
<dbReference type="InterPro" id="IPR001279">
    <property type="entry name" value="Metallo-B-lactamas"/>
</dbReference>
<proteinExistence type="predicted"/>
<dbReference type="Proteomes" id="UP000188603">
    <property type="component" value="Chromosome"/>
</dbReference>
<dbReference type="KEGG" id="ntr:B0W44_08420"/>
<organism evidence="2 3">
    <name type="scientific">Novibacillus thermophilus</name>
    <dbReference type="NCBI Taxonomy" id="1471761"/>
    <lineage>
        <taxon>Bacteria</taxon>
        <taxon>Bacillati</taxon>
        <taxon>Bacillota</taxon>
        <taxon>Bacilli</taxon>
        <taxon>Bacillales</taxon>
        <taxon>Thermoactinomycetaceae</taxon>
        <taxon>Novibacillus</taxon>
    </lineage>
</organism>
<keyword evidence="3" id="KW-1185">Reference proteome</keyword>
<dbReference type="InterPro" id="IPR037482">
    <property type="entry name" value="ST1585_MBL-fold"/>
</dbReference>
<sequence>MQSDRLKDLGKRIHLIDGLDLGMPGRTGTYVIHEENLTLVETGPSPSVPHVLKGLSQLGHDPADVQFIIVTHIHLDHAGGVGLLLKDCPQAKVVVHPRGARHLAHPSKLIAGARAVYGSKFDALFDPVVPVPEERLIVKEDGETLTIGPGRTLQFWHTPGHAAHHFSIYDPVSNGVFTGDTAGIRYHQTNDVGLEFYLPSTSPNQFDPEAMLTSIRTFQDKHVDRIYFGHYGMTSRVEKVYEQVSDWIPRFVEEGEKALENGEGTDGIVTRLTSLVSRYLTERGVPDHHRVYTVLKLDLHICALGIADYLQKREG</sequence>
<dbReference type="CDD" id="cd07726">
    <property type="entry name" value="ST1585-like_MBL-fold"/>
    <property type="match status" value="1"/>
</dbReference>
<dbReference type="STRING" id="1471761.B0W44_08420"/>
<dbReference type="SMART" id="SM00849">
    <property type="entry name" value="Lactamase_B"/>
    <property type="match status" value="1"/>
</dbReference>
<dbReference type="InterPro" id="IPR036866">
    <property type="entry name" value="RibonucZ/Hydroxyglut_hydro"/>
</dbReference>
<feature type="domain" description="Metallo-beta-lactamase" evidence="1">
    <location>
        <begin position="25"/>
        <end position="230"/>
    </location>
</feature>
<dbReference type="Pfam" id="PF00753">
    <property type="entry name" value="Lactamase_B"/>
    <property type="match status" value="1"/>
</dbReference>
<dbReference type="EMBL" id="CP019699">
    <property type="protein sequence ID" value="AQS55810.1"/>
    <property type="molecule type" value="Genomic_DNA"/>
</dbReference>
<dbReference type="SUPFAM" id="SSF56281">
    <property type="entry name" value="Metallo-hydrolase/oxidoreductase"/>
    <property type="match status" value="1"/>
</dbReference>
<dbReference type="RefSeq" id="WP_077719671.1">
    <property type="nucleotide sequence ID" value="NZ_CP019699.1"/>
</dbReference>
<keyword evidence="2" id="KW-0378">Hydrolase</keyword>
<evidence type="ECO:0000313" key="3">
    <source>
        <dbReference type="Proteomes" id="UP000188603"/>
    </source>
</evidence>
<reference evidence="2 3" key="1">
    <citation type="journal article" date="2015" name="Int. J. Syst. Evol. Microbiol.">
        <title>Novibacillus thermophilus gen. nov., sp. nov., a Gram-staining-negative and moderately thermophilic member of the family Thermoactinomycetaceae.</title>
        <authorList>
            <person name="Yang G."/>
            <person name="Chen J."/>
            <person name="Zhou S."/>
        </authorList>
    </citation>
    <scope>NUCLEOTIDE SEQUENCE [LARGE SCALE GENOMIC DNA]</scope>
    <source>
        <strain evidence="2 3">SG-1</strain>
    </source>
</reference>
<dbReference type="PANTHER" id="PTHR42951:SF22">
    <property type="entry name" value="METALLO BETA-LACTAMASE SUPERFAMILY LIPOPROTEIN"/>
    <property type="match status" value="1"/>
</dbReference>